<evidence type="ECO:0000313" key="1">
    <source>
        <dbReference type="EMBL" id="SNQ62309.1"/>
    </source>
</evidence>
<dbReference type="EMBL" id="FZMP01000215">
    <property type="protein sequence ID" value="SNQ62309.1"/>
    <property type="molecule type" value="Genomic_DNA"/>
</dbReference>
<sequence>MVRKIIRMEVKEVGRKIKYQKSEKAITSMCAVKTEDSDGVEHKAYAWGDLCDNLRVGTTVLATKEFTPKTDDENDRFIIISLEE</sequence>
<keyword evidence="2" id="KW-1185">Reference proteome</keyword>
<protein>
    <submittedName>
        <fullName evidence="1">Uncharacterized protein</fullName>
    </submittedName>
</protein>
<organism evidence="1 2">
    <name type="scientific">Candidatus Methanoperedens nitratireducens</name>
    <dbReference type="NCBI Taxonomy" id="1392998"/>
    <lineage>
        <taxon>Archaea</taxon>
        <taxon>Methanobacteriati</taxon>
        <taxon>Methanobacteriota</taxon>
        <taxon>Stenosarchaea group</taxon>
        <taxon>Methanomicrobia</taxon>
        <taxon>Methanosarcinales</taxon>
        <taxon>ANME-2 cluster</taxon>
        <taxon>Candidatus Methanoperedentaceae</taxon>
        <taxon>Candidatus Methanoperedens</taxon>
    </lineage>
</organism>
<evidence type="ECO:0000313" key="2">
    <source>
        <dbReference type="Proteomes" id="UP000218615"/>
    </source>
</evidence>
<dbReference type="AlphaFoldDB" id="A0A284VSX1"/>
<accession>A0A284VSX1</accession>
<name>A0A284VSX1_9EURY</name>
<dbReference type="Proteomes" id="UP000218615">
    <property type="component" value="Unassembled WGS sequence"/>
</dbReference>
<reference evidence="2" key="1">
    <citation type="submission" date="2017-06" db="EMBL/GenBank/DDBJ databases">
        <authorList>
            <person name="Cremers G."/>
        </authorList>
    </citation>
    <scope>NUCLEOTIDE SEQUENCE [LARGE SCALE GENOMIC DNA]</scope>
</reference>
<dbReference type="RefSeq" id="WP_096206892.1">
    <property type="nucleotide sequence ID" value="NZ_FZMP01000215.1"/>
</dbReference>
<proteinExistence type="predicted"/>
<gene>
    <name evidence="1" type="ORF">MNV_670015</name>
</gene>